<gene>
    <name evidence="2" type="ORF">ACPOL_1255</name>
</gene>
<evidence type="ECO:0000313" key="3">
    <source>
        <dbReference type="Proteomes" id="UP000253606"/>
    </source>
</evidence>
<dbReference type="Gene3D" id="3.40.50.300">
    <property type="entry name" value="P-loop containing nucleotide triphosphate hydrolases"/>
    <property type="match status" value="1"/>
</dbReference>
<proteinExistence type="predicted"/>
<organism evidence="2 3">
    <name type="scientific">Acidisarcina polymorpha</name>
    <dbReference type="NCBI Taxonomy" id="2211140"/>
    <lineage>
        <taxon>Bacteria</taxon>
        <taxon>Pseudomonadati</taxon>
        <taxon>Acidobacteriota</taxon>
        <taxon>Terriglobia</taxon>
        <taxon>Terriglobales</taxon>
        <taxon>Acidobacteriaceae</taxon>
        <taxon>Acidisarcina</taxon>
    </lineage>
</organism>
<dbReference type="KEGG" id="abas:ACPOL_1255"/>
<evidence type="ECO:0000313" key="2">
    <source>
        <dbReference type="EMBL" id="AXC10603.1"/>
    </source>
</evidence>
<dbReference type="OrthoDB" id="9760760at2"/>
<protein>
    <submittedName>
        <fullName evidence="2">Magnesium chelatase, subunit ChlI</fullName>
    </submittedName>
</protein>
<sequence>MSVVRPIPNSLPLDLGGLRASPQFSEARLKTRSVKEELRGNLICRLRTKETIFPGIVGYEDTVVPQIVNAVLSKQNFILLGLRGQAKSRILRALTAILDERLPYVAGCEIRDNPYDPLCKRCRDLIAEKGDATPIAYLTRDERYVEKLATPDVTVADLIGDLDPIKAARGGQDLSNELTMHYGLLPRANRGIFAINELPDLAGKIQVALFNIMQEGDVQIKGYPVRLALDVALVFSANPEDYTARGKIVTPLKDRIGSEIRTHYPETIEEGIAITSQEAWSERGSLETEVPQYVREIVEQVAFSAREDKRVDKRSGVSQRLPISTMELVVSNAERRALTHGETLVLPRVSDLYAALPGITGKIELEYEGEMKGADVVVRELIRTAAGKIYDKYFSTINTQQIEQWFNLGGTVKLDDDQPTASALTDLKEIQGLFEKLSAVGVKSSDIPQRVVAAAEFLLEGMVAHRKLSRSEERGFASPDKVQRKQERLDPEGDYQDWQQQQRRSRRGGLN</sequence>
<reference evidence="2 3" key="1">
    <citation type="journal article" date="2018" name="Front. Microbiol.">
        <title>Hydrolytic Capabilities as a Key to Environmental Success: Chitinolytic and Cellulolytic Acidobacteria From Acidic Sub-arctic Soils and Boreal Peatlands.</title>
        <authorList>
            <person name="Belova S.E."/>
            <person name="Ravin N.V."/>
            <person name="Pankratov T.A."/>
            <person name="Rakitin A.L."/>
            <person name="Ivanova A.A."/>
            <person name="Beletsky A.V."/>
            <person name="Mardanov A.V."/>
            <person name="Sinninghe Damste J.S."/>
            <person name="Dedysh S.N."/>
        </authorList>
    </citation>
    <scope>NUCLEOTIDE SEQUENCE [LARGE SCALE GENOMIC DNA]</scope>
    <source>
        <strain evidence="2 3">SBC82</strain>
    </source>
</reference>
<evidence type="ECO:0000256" key="1">
    <source>
        <dbReference type="SAM" id="MobiDB-lite"/>
    </source>
</evidence>
<dbReference type="InterPro" id="IPR027417">
    <property type="entry name" value="P-loop_NTPase"/>
</dbReference>
<dbReference type="RefSeq" id="WP_114206207.1">
    <property type="nucleotide sequence ID" value="NZ_CP030840.1"/>
</dbReference>
<dbReference type="PANTHER" id="PTHR30267">
    <property type="entry name" value="PROTEIN KINASE PRKA"/>
    <property type="match status" value="1"/>
</dbReference>
<dbReference type="SUPFAM" id="SSF52540">
    <property type="entry name" value="P-loop containing nucleoside triphosphate hydrolases"/>
    <property type="match status" value="1"/>
</dbReference>
<dbReference type="Proteomes" id="UP000253606">
    <property type="component" value="Chromosome"/>
</dbReference>
<feature type="compositionally biased region" description="Basic and acidic residues" evidence="1">
    <location>
        <begin position="469"/>
        <end position="491"/>
    </location>
</feature>
<dbReference type="EMBL" id="CP030840">
    <property type="protein sequence ID" value="AXC10603.1"/>
    <property type="molecule type" value="Genomic_DNA"/>
</dbReference>
<dbReference type="AlphaFoldDB" id="A0A2Z5FUP9"/>
<name>A0A2Z5FUP9_9BACT</name>
<keyword evidence="3" id="KW-1185">Reference proteome</keyword>
<dbReference type="PANTHER" id="PTHR30267:SF2">
    <property type="entry name" value="PROTEIN PRKA"/>
    <property type="match status" value="1"/>
</dbReference>
<feature type="region of interest" description="Disordered" evidence="1">
    <location>
        <begin position="469"/>
        <end position="511"/>
    </location>
</feature>
<accession>A0A2Z5FUP9</accession>
<dbReference type="GO" id="GO:0004672">
    <property type="term" value="F:protein kinase activity"/>
    <property type="evidence" value="ECO:0007669"/>
    <property type="project" value="TreeGrafter"/>
</dbReference>